<gene>
    <name evidence="1" type="primary">B429R</name>
    <name evidence="1" type="ORF">NY2A_B429R</name>
</gene>
<proteinExistence type="predicted"/>
<dbReference type="Proteomes" id="UP000202419">
    <property type="component" value="Segment"/>
</dbReference>
<evidence type="ECO:0000313" key="1">
    <source>
        <dbReference type="EMBL" id="ABT14828.1"/>
    </source>
</evidence>
<protein>
    <submittedName>
        <fullName evidence="1">Uncharacterized protein B429R</fullName>
    </submittedName>
</protein>
<dbReference type="OrthoDB" id="37062at10239"/>
<organism evidence="1 2">
    <name type="scientific">Paramecium bursaria Chlorella virus NY2A</name>
    <name type="common">PBCV-NY2A</name>
    <dbReference type="NCBI Taxonomy" id="46021"/>
    <lineage>
        <taxon>Viruses</taxon>
        <taxon>Varidnaviria</taxon>
        <taxon>Bamfordvirae</taxon>
        <taxon>Nucleocytoviricota</taxon>
        <taxon>Megaviricetes</taxon>
        <taxon>Algavirales</taxon>
        <taxon>Phycodnaviridae</taxon>
        <taxon>Chlorovirus</taxon>
        <taxon>Chlorovirus americanus</taxon>
    </lineage>
</organism>
<dbReference type="KEGG" id="vg:5659339"/>
<dbReference type="RefSeq" id="YP_001497625.1">
    <property type="nucleotide sequence ID" value="NC_009898.1"/>
</dbReference>
<sequence length="81" mass="9852">MNTISTDVILSVMYDELERLIEDERDFENRLMIAEKGRNFEKKKEYSRILSKIRKDIHELIRQIRYSENYLAERQRLGITS</sequence>
<keyword evidence="2" id="KW-1185">Reference proteome</keyword>
<dbReference type="GeneID" id="5659339"/>
<organismHost>
    <name type="scientific">Chlorella</name>
    <dbReference type="NCBI Taxonomy" id="3071"/>
</organismHost>
<dbReference type="EMBL" id="DQ491002">
    <property type="protein sequence ID" value="ABT14828.1"/>
    <property type="molecule type" value="Genomic_DNA"/>
</dbReference>
<accession>A7IWV4</accession>
<evidence type="ECO:0000313" key="2">
    <source>
        <dbReference type="Proteomes" id="UP000202419"/>
    </source>
</evidence>
<reference evidence="1 2" key="1">
    <citation type="journal article" date="2007" name="Virology">
        <title>Sequence and annotation of the 369-kb NY-2A and the 345-kb AR158 viruses that infect Chlorella NC64A.</title>
        <authorList>
            <person name="Fitzgerald L.A."/>
            <person name="Graves M.V."/>
            <person name="Li X."/>
            <person name="Feldblyum T."/>
            <person name="Nierman W.C."/>
            <person name="Van Etten J.L."/>
        </authorList>
    </citation>
    <scope>NUCLEOTIDE SEQUENCE [LARGE SCALE GENOMIC DNA]</scope>
    <source>
        <strain evidence="1 2">NY-2A</strain>
    </source>
</reference>
<name>A7IWV4_PBCVN</name>